<evidence type="ECO:0000259" key="1">
    <source>
        <dbReference type="Pfam" id="PF06938"/>
    </source>
</evidence>
<evidence type="ECO:0000313" key="4">
    <source>
        <dbReference type="Proteomes" id="UP000705230"/>
    </source>
</evidence>
<proteinExistence type="predicted"/>
<dbReference type="Gene3D" id="3.10.540.10">
    <property type="entry name" value="duf1285 like domain"/>
    <property type="match status" value="1"/>
</dbReference>
<dbReference type="InterPro" id="IPR023361">
    <property type="entry name" value="DUF1285_beta_roll_sf"/>
</dbReference>
<comment type="caution">
    <text evidence="3">The sequence shown here is derived from an EMBL/GenBank/DDBJ whole genome shotgun (WGS) entry which is preliminary data.</text>
</comment>
<dbReference type="Gene3D" id="2.30.270.10">
    <property type="entry name" value="duf1285 protein"/>
    <property type="match status" value="1"/>
</dbReference>
<accession>A0A937JCY8</accession>
<dbReference type="InterPro" id="IPR010707">
    <property type="entry name" value="DUF1285"/>
</dbReference>
<dbReference type="Pfam" id="PF06938">
    <property type="entry name" value="DUF1285_N"/>
    <property type="match status" value="1"/>
</dbReference>
<protein>
    <submittedName>
        <fullName evidence="3">DUF1285 domain-containing protein</fullName>
    </submittedName>
</protein>
<dbReference type="PIRSF" id="PIRSF029557">
    <property type="entry name" value="UCP029557"/>
    <property type="match status" value="1"/>
</dbReference>
<gene>
    <name evidence="3" type="ORF">ISR29_00950</name>
</gene>
<sequence length="180" mass="20694">MSINSIIKSLKDYSDSSFPPVEMWNPELCTNASFAIDIKGDWYYNGSIIGRRRLKKLFSTVLKRENNLYFLVTPVEKIQIEVEVAPYLITDFHYDEINKDIILDTNFDFSFPLNNDHPLTLKNINGLEFPLVNVRSNLEGLISRSVFYKLVDIAIKQNNKSDKTLLIQSFNSLHNLGSLA</sequence>
<dbReference type="Pfam" id="PF21028">
    <property type="entry name" value="DUF1285_C"/>
    <property type="match status" value="1"/>
</dbReference>
<dbReference type="InterPro" id="IPR048341">
    <property type="entry name" value="DUF1285_N"/>
</dbReference>
<feature type="domain" description="DUF1285" evidence="1">
    <location>
        <begin position="19"/>
        <end position="83"/>
    </location>
</feature>
<evidence type="ECO:0000259" key="2">
    <source>
        <dbReference type="Pfam" id="PF21028"/>
    </source>
</evidence>
<name>A0A937JCY8_9GAMM</name>
<organism evidence="3 4">
    <name type="scientific">SAR86 cluster bacterium</name>
    <dbReference type="NCBI Taxonomy" id="2030880"/>
    <lineage>
        <taxon>Bacteria</taxon>
        <taxon>Pseudomonadati</taxon>
        <taxon>Pseudomonadota</taxon>
        <taxon>Gammaproteobacteria</taxon>
        <taxon>SAR86 cluster</taxon>
    </lineage>
</organism>
<dbReference type="InterPro" id="IPR048342">
    <property type="entry name" value="DUF1285_C"/>
</dbReference>
<dbReference type="AlphaFoldDB" id="A0A937JCY8"/>
<dbReference type="EMBL" id="JADHSG010000001">
    <property type="protein sequence ID" value="MBL6902754.1"/>
    <property type="molecule type" value="Genomic_DNA"/>
</dbReference>
<reference evidence="3" key="1">
    <citation type="submission" date="2020-10" db="EMBL/GenBank/DDBJ databases">
        <title>Microbiome of the Black Sea water column analyzed by genome centric metagenomics.</title>
        <authorList>
            <person name="Cabello-Yeves P.J."/>
            <person name="Callieri C."/>
            <person name="Picazo A."/>
            <person name="Mehrshad M."/>
            <person name="Haro-Moreno J.M."/>
            <person name="Roda-Garcia J."/>
            <person name="Dzembekova N."/>
            <person name="Slabakova V."/>
            <person name="Slabakova N."/>
            <person name="Moncheva S."/>
            <person name="Rodriguez-Valera F."/>
        </authorList>
    </citation>
    <scope>NUCLEOTIDE SEQUENCE</scope>
    <source>
        <strain evidence="3">BS30m-G43</strain>
    </source>
</reference>
<feature type="domain" description="DUF1285" evidence="2">
    <location>
        <begin position="86"/>
        <end position="176"/>
    </location>
</feature>
<evidence type="ECO:0000313" key="3">
    <source>
        <dbReference type="EMBL" id="MBL6902754.1"/>
    </source>
</evidence>
<dbReference type="Proteomes" id="UP000705230">
    <property type="component" value="Unassembled WGS sequence"/>
</dbReference>